<feature type="transmembrane region" description="Helical" evidence="6">
    <location>
        <begin position="211"/>
        <end position="239"/>
    </location>
</feature>
<feature type="transmembrane region" description="Helical" evidence="6">
    <location>
        <begin position="86"/>
        <end position="119"/>
    </location>
</feature>
<gene>
    <name evidence="7" type="ORF">MKK62_24335</name>
</gene>
<organism evidence="7 8">
    <name type="scientific">Mycobacterium paraterrae</name>
    <dbReference type="NCBI Taxonomy" id="577492"/>
    <lineage>
        <taxon>Bacteria</taxon>
        <taxon>Bacillati</taxon>
        <taxon>Actinomycetota</taxon>
        <taxon>Actinomycetes</taxon>
        <taxon>Mycobacteriales</taxon>
        <taxon>Mycobacteriaceae</taxon>
        <taxon>Mycobacterium</taxon>
    </lineage>
</organism>
<dbReference type="Gene3D" id="1.20.1080.10">
    <property type="entry name" value="Glycerol uptake facilitator protein"/>
    <property type="match status" value="1"/>
</dbReference>
<dbReference type="Proteomes" id="UP001055336">
    <property type="component" value="Chromosome"/>
</dbReference>
<name>A0ABY3VJ42_9MYCO</name>
<evidence type="ECO:0000256" key="5">
    <source>
        <dbReference type="ARBA" id="ARBA00049660"/>
    </source>
</evidence>
<evidence type="ECO:0000256" key="4">
    <source>
        <dbReference type="ARBA" id="ARBA00023136"/>
    </source>
</evidence>
<comment type="similarity">
    <text evidence="5">Belongs to the FNT transporter (TC 1.A.16) family.</text>
</comment>
<evidence type="ECO:0000256" key="2">
    <source>
        <dbReference type="ARBA" id="ARBA00022692"/>
    </source>
</evidence>
<evidence type="ECO:0000256" key="1">
    <source>
        <dbReference type="ARBA" id="ARBA00004141"/>
    </source>
</evidence>
<dbReference type="Pfam" id="PF01226">
    <property type="entry name" value="Form_Nir_trans"/>
    <property type="match status" value="1"/>
</dbReference>
<dbReference type="PANTHER" id="PTHR30520:SF6">
    <property type="entry name" value="FORMATE_NITRATE FAMILY TRANSPORTER (EUROFUNG)"/>
    <property type="match status" value="1"/>
</dbReference>
<dbReference type="InterPro" id="IPR023271">
    <property type="entry name" value="Aquaporin-like"/>
</dbReference>
<keyword evidence="2 6" id="KW-0812">Transmembrane</keyword>
<evidence type="ECO:0000256" key="3">
    <source>
        <dbReference type="ARBA" id="ARBA00022989"/>
    </source>
</evidence>
<keyword evidence="8" id="KW-1185">Reference proteome</keyword>
<feature type="transmembrane region" description="Helical" evidence="6">
    <location>
        <begin position="178"/>
        <end position="199"/>
    </location>
</feature>
<keyword evidence="4 6" id="KW-0472">Membrane</keyword>
<proteinExistence type="inferred from homology"/>
<accession>A0ABY3VJ42</accession>
<dbReference type="PANTHER" id="PTHR30520">
    <property type="entry name" value="FORMATE TRANSPORTER-RELATED"/>
    <property type="match status" value="1"/>
</dbReference>
<evidence type="ECO:0000256" key="6">
    <source>
        <dbReference type="SAM" id="Phobius"/>
    </source>
</evidence>
<feature type="transmembrane region" description="Helical" evidence="6">
    <location>
        <begin position="53"/>
        <end position="74"/>
    </location>
</feature>
<protein>
    <submittedName>
        <fullName evidence="7">Formate/nitrite transporter family protein</fullName>
    </submittedName>
</protein>
<dbReference type="InterPro" id="IPR000292">
    <property type="entry name" value="For/NO2_transpt"/>
</dbReference>
<comment type="subcellular location">
    <subcellularLocation>
        <location evidence="1">Membrane</location>
        <topology evidence="1">Multi-pass membrane protein</topology>
    </subcellularLocation>
</comment>
<evidence type="ECO:0000313" key="7">
    <source>
        <dbReference type="EMBL" id="UMB69429.1"/>
    </source>
</evidence>
<dbReference type="RefSeq" id="WP_240261162.1">
    <property type="nucleotide sequence ID" value="NZ_CP092488.2"/>
</dbReference>
<keyword evidence="3 6" id="KW-1133">Transmembrane helix</keyword>
<feature type="transmembrane region" description="Helical" evidence="6">
    <location>
        <begin position="131"/>
        <end position="158"/>
    </location>
</feature>
<reference evidence="7" key="1">
    <citation type="submission" date="2022-08" db="EMBL/GenBank/DDBJ databases">
        <title>Whole genome sequencing of non-tuberculosis mycobacteria type-strains.</title>
        <authorList>
            <person name="Igarashi Y."/>
            <person name="Osugi A."/>
            <person name="Mitarai S."/>
        </authorList>
    </citation>
    <scope>NUCLEOTIDE SEQUENCE</scope>
    <source>
        <strain evidence="7">DSM 45127</strain>
    </source>
</reference>
<sequence length="294" mass="30387">MSVPTLAVDGAQNHPATIDSPAVRDPLELFSVGEMTARVAEIAVEKAAHPVSFLVRSLVGGAMVSFGVLLSLVVSTGVSASGIASLLMGLAFGMSFALILVSGMSLITADMAAGAIALLQRRMNPLGYLRLLLIGLIGNCAGALTFVAVCAAAGGPYLGSFAQRAAVVATAKTSQPTLTAILLAVVCTWFLQTSMCLFFKARTDVARMGFAFYGPFAFVIGATQHVIANVGFLGLPLLLSVFHPDAPHTSLTWGFGPHGLLANLAITTVGNLIGGTLFVAVPFQLVARLQENGR</sequence>
<dbReference type="EMBL" id="CP092488">
    <property type="protein sequence ID" value="UMB69429.1"/>
    <property type="molecule type" value="Genomic_DNA"/>
</dbReference>
<feature type="transmembrane region" description="Helical" evidence="6">
    <location>
        <begin position="259"/>
        <end position="287"/>
    </location>
</feature>
<evidence type="ECO:0000313" key="8">
    <source>
        <dbReference type="Proteomes" id="UP001055336"/>
    </source>
</evidence>